<reference evidence="2 3" key="1">
    <citation type="submission" date="2020-09" db="EMBL/GenBank/DDBJ databases">
        <title>De no assembly of potato wild relative species, Solanum commersonii.</title>
        <authorList>
            <person name="Cho K."/>
        </authorList>
    </citation>
    <scope>NUCLEOTIDE SEQUENCE [LARGE SCALE GENOMIC DNA]</scope>
    <source>
        <strain evidence="2">LZ3.2</strain>
        <tissue evidence="2">Leaf</tissue>
    </source>
</reference>
<accession>A0A9J5ZYQ9</accession>
<dbReference type="AlphaFoldDB" id="A0A9J5ZYQ9"/>
<organism evidence="2 3">
    <name type="scientific">Solanum commersonii</name>
    <name type="common">Commerson's wild potato</name>
    <name type="synonym">Commerson's nightshade</name>
    <dbReference type="NCBI Taxonomy" id="4109"/>
    <lineage>
        <taxon>Eukaryota</taxon>
        <taxon>Viridiplantae</taxon>
        <taxon>Streptophyta</taxon>
        <taxon>Embryophyta</taxon>
        <taxon>Tracheophyta</taxon>
        <taxon>Spermatophyta</taxon>
        <taxon>Magnoliopsida</taxon>
        <taxon>eudicotyledons</taxon>
        <taxon>Gunneridae</taxon>
        <taxon>Pentapetalae</taxon>
        <taxon>asterids</taxon>
        <taxon>lamiids</taxon>
        <taxon>Solanales</taxon>
        <taxon>Solanaceae</taxon>
        <taxon>Solanoideae</taxon>
        <taxon>Solaneae</taxon>
        <taxon>Solanum</taxon>
    </lineage>
</organism>
<evidence type="ECO:0000313" key="2">
    <source>
        <dbReference type="EMBL" id="KAG5617076.1"/>
    </source>
</evidence>
<evidence type="ECO:0000313" key="3">
    <source>
        <dbReference type="Proteomes" id="UP000824120"/>
    </source>
</evidence>
<name>A0A9J5ZYQ9_SOLCO</name>
<comment type="caution">
    <text evidence="2">The sequence shown here is derived from an EMBL/GenBank/DDBJ whole genome shotgun (WGS) entry which is preliminary data.</text>
</comment>
<keyword evidence="3" id="KW-1185">Reference proteome</keyword>
<feature type="compositionally biased region" description="Polar residues" evidence="1">
    <location>
        <begin position="28"/>
        <end position="50"/>
    </location>
</feature>
<dbReference type="EMBL" id="JACXVP010000003">
    <property type="protein sequence ID" value="KAG5617076.1"/>
    <property type="molecule type" value="Genomic_DNA"/>
</dbReference>
<dbReference type="Proteomes" id="UP000824120">
    <property type="component" value="Chromosome 3"/>
</dbReference>
<feature type="region of interest" description="Disordered" evidence="1">
    <location>
        <begin position="1"/>
        <end position="83"/>
    </location>
</feature>
<gene>
    <name evidence="2" type="ORF">H5410_016900</name>
</gene>
<feature type="compositionally biased region" description="Polar residues" evidence="1">
    <location>
        <begin position="59"/>
        <end position="73"/>
    </location>
</feature>
<evidence type="ECO:0000256" key="1">
    <source>
        <dbReference type="SAM" id="MobiDB-lite"/>
    </source>
</evidence>
<proteinExistence type="predicted"/>
<sequence>MNIDEFTHVYGKHYGNNQENEEVDLDDTPTSSDLNSTEVPPQEDNPSVGTSRPPIVPTRDSSVGPSARGSNMIQDIKPEEEPDLVTCQNSIKLFAKEIDDGMKFQDRQRALPRPVVDYGQSIVE</sequence>
<protein>
    <submittedName>
        <fullName evidence="2">Uncharacterized protein</fullName>
    </submittedName>
</protein>